<organism evidence="2 3">
    <name type="scientific">Anabaena cylindrica (strain ATCC 27899 / PCC 7122)</name>
    <dbReference type="NCBI Taxonomy" id="272123"/>
    <lineage>
        <taxon>Bacteria</taxon>
        <taxon>Bacillati</taxon>
        <taxon>Cyanobacteriota</taxon>
        <taxon>Cyanophyceae</taxon>
        <taxon>Nostocales</taxon>
        <taxon>Nostocaceae</taxon>
        <taxon>Anabaena</taxon>
    </lineage>
</organism>
<proteinExistence type="predicted"/>
<evidence type="ECO:0000256" key="1">
    <source>
        <dbReference type="SAM" id="MobiDB-lite"/>
    </source>
</evidence>
<dbReference type="AlphaFoldDB" id="K9ZG80"/>
<sequence>MSPRKGGIVKTKFGDRSTEDPRARTNDCSYERLFLIIFPLRMEVAIAQNTQPRQNPTVTPPKPLDKTPTTPTTPVTDADDIDSEQAEKVDKLSLKNEQNSQPRQTPTVTPPKPPDKTPTTPTTPTNDEGQEEQILENY</sequence>
<feature type="compositionally biased region" description="Basic and acidic residues" evidence="1">
    <location>
        <begin position="85"/>
        <end position="94"/>
    </location>
</feature>
<evidence type="ECO:0000313" key="2">
    <source>
        <dbReference type="EMBL" id="AFZ57597.1"/>
    </source>
</evidence>
<feature type="compositionally biased region" description="Polar residues" evidence="1">
    <location>
        <begin position="95"/>
        <end position="104"/>
    </location>
</feature>
<name>K9ZG80_ANACC</name>
<dbReference type="EMBL" id="CP003659">
    <property type="protein sequence ID" value="AFZ57597.1"/>
    <property type="molecule type" value="Genomic_DNA"/>
</dbReference>
<gene>
    <name evidence="2" type="ordered locus">Anacy_2123</name>
</gene>
<feature type="compositionally biased region" description="Acidic residues" evidence="1">
    <location>
        <begin position="128"/>
        <end position="138"/>
    </location>
</feature>
<feature type="compositionally biased region" description="Low complexity" evidence="1">
    <location>
        <begin position="66"/>
        <end position="76"/>
    </location>
</feature>
<dbReference type="PATRIC" id="fig|272123.3.peg.2311"/>
<reference evidence="3" key="1">
    <citation type="journal article" date="2013" name="Proc. Natl. Acad. Sci. U.S.A.">
        <title>Improving the coverage of the cyanobacterial phylum using diversity-driven genome sequencing.</title>
        <authorList>
            <person name="Shih P.M."/>
            <person name="Wu D."/>
            <person name="Latifi A."/>
            <person name="Axen S.D."/>
            <person name="Fewer D.P."/>
            <person name="Talla E."/>
            <person name="Calteau A."/>
            <person name="Cai F."/>
            <person name="Tandeau de Marsac N."/>
            <person name="Rippka R."/>
            <person name="Herdman M."/>
            <person name="Sivonen K."/>
            <person name="Coursin T."/>
            <person name="Laurent T."/>
            <person name="Goodwin L."/>
            <person name="Nolan M."/>
            <person name="Davenport K.W."/>
            <person name="Han C.S."/>
            <person name="Rubin E.M."/>
            <person name="Eisen J.A."/>
            <person name="Woyke T."/>
            <person name="Gugger M."/>
            <person name="Kerfeld C.A."/>
        </authorList>
    </citation>
    <scope>NUCLEOTIDE SEQUENCE [LARGE SCALE GENOMIC DNA]</scope>
    <source>
        <strain evidence="3">ATCC 27899 / PCC 7122</strain>
    </source>
</reference>
<feature type="region of interest" description="Disordered" evidence="1">
    <location>
        <begin position="1"/>
        <end position="29"/>
    </location>
</feature>
<dbReference type="RefSeq" id="WP_015214239.1">
    <property type="nucleotide sequence ID" value="NC_019771.1"/>
</dbReference>
<feature type="compositionally biased region" description="Basic and acidic residues" evidence="1">
    <location>
        <begin position="12"/>
        <end position="25"/>
    </location>
</feature>
<evidence type="ECO:0000313" key="3">
    <source>
        <dbReference type="Proteomes" id="UP000010474"/>
    </source>
</evidence>
<dbReference type="Proteomes" id="UP000010474">
    <property type="component" value="Chromosome"/>
</dbReference>
<feature type="region of interest" description="Disordered" evidence="1">
    <location>
        <begin position="48"/>
        <end position="138"/>
    </location>
</feature>
<protein>
    <submittedName>
        <fullName evidence="2">Uncharacterized protein</fullName>
    </submittedName>
</protein>
<keyword evidence="3" id="KW-1185">Reference proteome</keyword>
<dbReference type="HOGENOM" id="CLU_1850972_0_0_3"/>
<dbReference type="KEGG" id="acy:Anacy_2123"/>
<accession>K9ZG80</accession>